<organism evidence="3 4">
    <name type="scientific">Paractinoplanes brasiliensis</name>
    <dbReference type="NCBI Taxonomy" id="52695"/>
    <lineage>
        <taxon>Bacteria</taxon>
        <taxon>Bacillati</taxon>
        <taxon>Actinomycetota</taxon>
        <taxon>Actinomycetes</taxon>
        <taxon>Micromonosporales</taxon>
        <taxon>Micromonosporaceae</taxon>
        <taxon>Paractinoplanes</taxon>
    </lineage>
</organism>
<feature type="region of interest" description="Disordered" evidence="1">
    <location>
        <begin position="328"/>
        <end position="460"/>
    </location>
</feature>
<feature type="transmembrane region" description="Helical" evidence="2">
    <location>
        <begin position="117"/>
        <end position="146"/>
    </location>
</feature>
<dbReference type="Proteomes" id="UP000294901">
    <property type="component" value="Unassembled WGS sequence"/>
</dbReference>
<evidence type="ECO:0000256" key="2">
    <source>
        <dbReference type="SAM" id="Phobius"/>
    </source>
</evidence>
<evidence type="ECO:0000313" key="4">
    <source>
        <dbReference type="Proteomes" id="UP000294901"/>
    </source>
</evidence>
<dbReference type="EMBL" id="SNWR01000001">
    <property type="protein sequence ID" value="TDO42599.1"/>
    <property type="molecule type" value="Genomic_DNA"/>
</dbReference>
<comment type="caution">
    <text evidence="3">The sequence shown here is derived from an EMBL/GenBank/DDBJ whole genome shotgun (WGS) entry which is preliminary data.</text>
</comment>
<feature type="compositionally biased region" description="Low complexity" evidence="1">
    <location>
        <begin position="413"/>
        <end position="460"/>
    </location>
</feature>
<name>A0A4R6K0K6_9ACTN</name>
<dbReference type="AlphaFoldDB" id="A0A4R6K0K6"/>
<keyword evidence="2" id="KW-1133">Transmembrane helix</keyword>
<feature type="transmembrane region" description="Helical" evidence="2">
    <location>
        <begin position="28"/>
        <end position="49"/>
    </location>
</feature>
<keyword evidence="2" id="KW-0472">Membrane</keyword>
<keyword evidence="4" id="KW-1185">Reference proteome</keyword>
<reference evidence="3 4" key="1">
    <citation type="submission" date="2019-03" db="EMBL/GenBank/DDBJ databases">
        <title>Sequencing the genomes of 1000 actinobacteria strains.</title>
        <authorList>
            <person name="Klenk H.-P."/>
        </authorList>
    </citation>
    <scope>NUCLEOTIDE SEQUENCE [LARGE SCALE GENOMIC DNA]</scope>
    <source>
        <strain evidence="3 4">DSM 43805</strain>
    </source>
</reference>
<gene>
    <name evidence="3" type="ORF">C8E87_6373</name>
</gene>
<protein>
    <submittedName>
        <fullName evidence="3">Uncharacterized protein</fullName>
    </submittedName>
</protein>
<sequence length="460" mass="46787">MRGPYGALVTSAPVLENAPPTRPAVVTVAYRLQVALVAALLIVVVVSILDAVHYNGLINEAVRTTSEPDMTAVSWEREDNIAGLLFVGVPLFVLAVWLGISAVLVRRGSNVGRVLTWVGVGAPSLCVLMSCFLGVLGVFAFAMIALPFGDPAVYEDDPDLTGDFTGDAFTETVYSADSGGWSLAYDIITTTCLMLALLLAVAVVVLLATPPSARYFRRGEPVPPAPVPRQFPSPYATTPAPNAATPFPYATAPAPYAATPYPYATAPASYAATPFPYAAAPASYAATPFPYAATPAPYAATPYPYAAAPAPYYPAAASPFPPAPVPMYLPPDPASTDPHPAPGSASEPPSSGPMYPPSTVGPTYPHPHAAPSAPWGMPSPSPHPAAAPMRAPSVDPTLPAAESTVPTASAAESTVPTASAAEPTVPTAPATEPTAPTPDAGPGAPADGSPPASSGPDASA</sequence>
<evidence type="ECO:0000313" key="3">
    <source>
        <dbReference type="EMBL" id="TDO42599.1"/>
    </source>
</evidence>
<evidence type="ECO:0000256" key="1">
    <source>
        <dbReference type="SAM" id="MobiDB-lite"/>
    </source>
</evidence>
<feature type="transmembrane region" description="Helical" evidence="2">
    <location>
        <begin position="187"/>
        <end position="208"/>
    </location>
</feature>
<accession>A0A4R6K0K6</accession>
<feature type="transmembrane region" description="Helical" evidence="2">
    <location>
        <begin position="81"/>
        <end position="105"/>
    </location>
</feature>
<proteinExistence type="predicted"/>
<keyword evidence="2" id="KW-0812">Transmembrane</keyword>